<evidence type="ECO:0000259" key="2">
    <source>
        <dbReference type="SMART" id="SM00974"/>
    </source>
</evidence>
<gene>
    <name evidence="3" type="ORF">BJX63DRAFT_392268</name>
</gene>
<accession>A0ABR4HG36</accession>
<organism evidence="3 4">
    <name type="scientific">Aspergillus granulosus</name>
    <dbReference type="NCBI Taxonomy" id="176169"/>
    <lineage>
        <taxon>Eukaryota</taxon>
        <taxon>Fungi</taxon>
        <taxon>Dikarya</taxon>
        <taxon>Ascomycota</taxon>
        <taxon>Pezizomycotina</taxon>
        <taxon>Eurotiomycetes</taxon>
        <taxon>Eurotiomycetidae</taxon>
        <taxon>Eurotiales</taxon>
        <taxon>Aspergillaceae</taxon>
        <taxon>Aspergillus</taxon>
        <taxon>Aspergillus subgen. Nidulantes</taxon>
    </lineage>
</organism>
<dbReference type="Proteomes" id="UP001610334">
    <property type="component" value="Unassembled WGS sequence"/>
</dbReference>
<sequence>MLQLRFTELHLLAAESRSNIDRGCAFFVSPEKGRCKRPILRPPSQLEELHDKLCGEDDIDSTDRTEILKQIAALCLCNVHKDGNIPPAIDQWQSEIESHMRPAKPQTPTPKKDQDHEQIQFECSPTTKKLSESLKQVDVRVRHALVAKANIMDKTAGKLYIFSHEHAPGLYKIGTTKCFDRRRKQHEHCYPGLDPKTYVECPNAKVFERVVHAELAQFQRFHTCTECKTKPVKHKEWFEAPLSTILNIVRTWSLYATMLYETGFSIDGNHQRLPLPGFSDRPDRWRRWATGEISRWMDANPNPTPVLPVIATPKKADEMDNFCEPDSEHSSTSSSPASLSDTPGMTPVVTPVTTPATTPETTPGSGGHEKADYGLSPTPAGRYHMPGSLDEDKDEDEDVDEDVDDLTVGPTLPLERNLFGGKKDSPSVDQEAIRSDDAQKPEPTRDRNAENLDTDPVSNDSLTSFHPSSLADTEIKRALKPDPDHTEKAGTIYLTKHAETDSYKIYLRGPNSRQKNNACFSKQNACFKILSKDTYRVQSLVLAEFADRKERRQCSECNHRHFNWINSGEERIKDSLRAWTEFVEMGYDYNKISLKGLSQDPDRWTKWARGAVAMGRNDEISNLEAKSMEKKLQEDGPPSGELRTSAEEPRLISRTGTDAASEGHSKGGGRGGRVSTLKEGMTSQESGSLLTSKPWAERLLGMFSKG</sequence>
<evidence type="ECO:0000313" key="3">
    <source>
        <dbReference type="EMBL" id="KAL2814448.1"/>
    </source>
</evidence>
<feature type="compositionally biased region" description="Low complexity" evidence="1">
    <location>
        <begin position="330"/>
        <end position="363"/>
    </location>
</feature>
<dbReference type="PANTHER" id="PTHR28094:SF1">
    <property type="entry name" value="MEIOTICALLY UP-REGULATED GENE 113 PROTEIN"/>
    <property type="match status" value="1"/>
</dbReference>
<feature type="compositionally biased region" description="Acidic residues" evidence="1">
    <location>
        <begin position="389"/>
        <end position="405"/>
    </location>
</feature>
<reference evidence="3 4" key="1">
    <citation type="submission" date="2024-07" db="EMBL/GenBank/DDBJ databases">
        <title>Section-level genome sequencing and comparative genomics of Aspergillus sections Usti and Cavernicolus.</title>
        <authorList>
            <consortium name="Lawrence Berkeley National Laboratory"/>
            <person name="Nybo J.L."/>
            <person name="Vesth T.C."/>
            <person name="Theobald S."/>
            <person name="Frisvad J.C."/>
            <person name="Larsen T.O."/>
            <person name="Kjaerboelling I."/>
            <person name="Rothschild-Mancinelli K."/>
            <person name="Lyhne E.K."/>
            <person name="Kogle M.E."/>
            <person name="Barry K."/>
            <person name="Clum A."/>
            <person name="Na H."/>
            <person name="Ledsgaard L."/>
            <person name="Lin J."/>
            <person name="Lipzen A."/>
            <person name="Kuo A."/>
            <person name="Riley R."/>
            <person name="Mondo S."/>
            <person name="Labutti K."/>
            <person name="Haridas S."/>
            <person name="Pangalinan J."/>
            <person name="Salamov A.A."/>
            <person name="Simmons B.A."/>
            <person name="Magnuson J.K."/>
            <person name="Chen J."/>
            <person name="Drula E."/>
            <person name="Henrissat B."/>
            <person name="Wiebenga A."/>
            <person name="Lubbers R.J."/>
            <person name="Gomes A.C."/>
            <person name="Makela M.R."/>
            <person name="Stajich J."/>
            <person name="Grigoriev I.V."/>
            <person name="Mortensen U.H."/>
            <person name="De Vries R.P."/>
            <person name="Baker S.E."/>
            <person name="Andersen M.R."/>
        </authorList>
    </citation>
    <scope>NUCLEOTIDE SEQUENCE [LARGE SCALE GENOMIC DNA]</scope>
    <source>
        <strain evidence="3 4">CBS 588.65</strain>
    </source>
</reference>
<feature type="compositionally biased region" description="Polar residues" evidence="1">
    <location>
        <begin position="456"/>
        <end position="470"/>
    </location>
</feature>
<dbReference type="Pfam" id="PF10544">
    <property type="entry name" value="T5orf172"/>
    <property type="match status" value="1"/>
</dbReference>
<dbReference type="PANTHER" id="PTHR28094">
    <property type="entry name" value="MEIOTICALLY UP-REGULATED GENE 113 PROTEIN"/>
    <property type="match status" value="1"/>
</dbReference>
<protein>
    <submittedName>
        <fullName evidence="3">T5orf172 domain-containing protein</fullName>
    </submittedName>
</protein>
<feature type="compositionally biased region" description="Polar residues" evidence="1">
    <location>
        <begin position="681"/>
        <end position="691"/>
    </location>
</feature>
<name>A0ABR4HG36_9EURO</name>
<dbReference type="InterPro" id="IPR018306">
    <property type="entry name" value="Phage_T5_Orf172_DNA-bd"/>
</dbReference>
<evidence type="ECO:0000313" key="4">
    <source>
        <dbReference type="Proteomes" id="UP001610334"/>
    </source>
</evidence>
<feature type="region of interest" description="Disordered" evidence="1">
    <location>
        <begin position="319"/>
        <end position="470"/>
    </location>
</feature>
<comment type="caution">
    <text evidence="3">The sequence shown here is derived from an EMBL/GenBank/DDBJ whole genome shotgun (WGS) entry which is preliminary data.</text>
</comment>
<feature type="domain" description="Bacteriophage T5 Orf172 DNA-binding" evidence="2">
    <location>
        <begin position="165"/>
        <end position="252"/>
    </location>
</feature>
<dbReference type="EMBL" id="JBFXLT010000033">
    <property type="protein sequence ID" value="KAL2814448.1"/>
    <property type="molecule type" value="Genomic_DNA"/>
</dbReference>
<feature type="compositionally biased region" description="Basic and acidic residues" evidence="1">
    <location>
        <begin position="421"/>
        <end position="450"/>
    </location>
</feature>
<dbReference type="InterPro" id="IPR053006">
    <property type="entry name" value="Meiosis_regulatory"/>
</dbReference>
<feature type="region of interest" description="Disordered" evidence="1">
    <location>
        <begin position="98"/>
        <end position="118"/>
    </location>
</feature>
<proteinExistence type="predicted"/>
<keyword evidence="4" id="KW-1185">Reference proteome</keyword>
<evidence type="ECO:0000256" key="1">
    <source>
        <dbReference type="SAM" id="MobiDB-lite"/>
    </source>
</evidence>
<dbReference type="SMART" id="SM00974">
    <property type="entry name" value="T5orf172"/>
    <property type="match status" value="1"/>
</dbReference>
<feature type="region of interest" description="Disordered" evidence="1">
    <location>
        <begin position="628"/>
        <end position="692"/>
    </location>
</feature>